<accession>A0A9E9FYI3</accession>
<name>A0A9E9FYI3_9EIME</name>
<evidence type="ECO:0000313" key="2">
    <source>
        <dbReference type="EMBL" id="WAR33957.1"/>
    </source>
</evidence>
<dbReference type="EMBL" id="OM909023">
    <property type="protein sequence ID" value="WAR33957.1"/>
    <property type="molecule type" value="mRNA"/>
</dbReference>
<organism evidence="2">
    <name type="scientific">Eimeria stiedai</name>
    <dbReference type="NCBI Taxonomy" id="471275"/>
    <lineage>
        <taxon>Eukaryota</taxon>
        <taxon>Sar</taxon>
        <taxon>Alveolata</taxon>
        <taxon>Apicomplexa</taxon>
        <taxon>Conoidasida</taxon>
        <taxon>Coccidia</taxon>
        <taxon>Eucoccidiorida</taxon>
        <taxon>Eimeriorina</taxon>
        <taxon>Eimeriidae</taxon>
        <taxon>Eimeria</taxon>
    </lineage>
</organism>
<reference evidence="2" key="1">
    <citation type="submission" date="2022-03" db="EMBL/GenBank/DDBJ databases">
        <authorList>
            <person name="Chen H."/>
            <person name="Pu J."/>
            <person name="Xiao J."/>
            <person name="Bai X."/>
            <person name="Zheng R."/>
        </authorList>
    </citation>
    <scope>NUCLEOTIDE SEQUENCE</scope>
    <source>
        <strain evidence="2">Sichuan</strain>
    </source>
</reference>
<protein>
    <submittedName>
        <fullName evidence="2">Dense-granule antigen DG32</fullName>
    </submittedName>
</protein>
<keyword evidence="1" id="KW-0732">Signal</keyword>
<evidence type="ECO:0000256" key="1">
    <source>
        <dbReference type="SAM" id="SignalP"/>
    </source>
</evidence>
<proteinExistence type="evidence at transcript level"/>
<feature type="signal peptide" evidence="1">
    <location>
        <begin position="1"/>
        <end position="22"/>
    </location>
</feature>
<dbReference type="AlphaFoldDB" id="A0A9E9FYI3"/>
<feature type="chain" id="PRO_5038892924" evidence="1">
    <location>
        <begin position="23"/>
        <end position="199"/>
    </location>
</feature>
<sequence length="199" mass="21923">MRFAAVAVALVATLQCLCVVEGGDSPSLSEVAAKKLVEESVGAPVSEFWKDVYETLVRKHGSSALRALKFKMASVLGNDRALELTKLLMDKLKKDVFDGDVNKTTWDRLTMELYFILKDWFSTTPENPKDAAEVGAWQALLKLYKDILGPALRGSPRVSAMNSLLLDPELATLRSWVQGFGKGGSRSGRSKSSRKEKKE</sequence>